<dbReference type="PANTHER" id="PTHR42928:SF5">
    <property type="entry name" value="BLR1237 PROTEIN"/>
    <property type="match status" value="1"/>
</dbReference>
<comment type="caution">
    <text evidence="2">The sequence shown here is derived from an EMBL/GenBank/DDBJ whole genome shotgun (WGS) entry which is preliminary data.</text>
</comment>
<dbReference type="EMBL" id="QPJK01000001">
    <property type="protein sequence ID" value="RCW75713.1"/>
    <property type="molecule type" value="Genomic_DNA"/>
</dbReference>
<dbReference type="Gene3D" id="3.40.190.150">
    <property type="entry name" value="Bordetella uptake gene, domain 1"/>
    <property type="match status" value="1"/>
</dbReference>
<proteinExistence type="inferred from homology"/>
<name>A0A368Y606_9BURK</name>
<dbReference type="Gene3D" id="3.40.190.10">
    <property type="entry name" value="Periplasmic binding protein-like II"/>
    <property type="match status" value="1"/>
</dbReference>
<reference evidence="2 3" key="1">
    <citation type="submission" date="2018-07" db="EMBL/GenBank/DDBJ databases">
        <title>Genomic Encyclopedia of Type Strains, Phase IV (KMG-IV): sequencing the most valuable type-strain genomes for metagenomic binning, comparative biology and taxonomic classification.</title>
        <authorList>
            <person name="Goeker M."/>
        </authorList>
    </citation>
    <scope>NUCLEOTIDE SEQUENCE [LARGE SCALE GENOMIC DNA]</scope>
    <source>
        <strain evidence="2 3">DSM 21634</strain>
    </source>
</reference>
<gene>
    <name evidence="2" type="ORF">DES41_101308</name>
</gene>
<accession>A0A368Y606</accession>
<comment type="similarity">
    <text evidence="1">Belongs to the UPF0065 (bug) family.</text>
</comment>
<keyword evidence="2" id="KW-0675">Receptor</keyword>
<dbReference type="RefSeq" id="WP_170168069.1">
    <property type="nucleotide sequence ID" value="NZ_QPJK01000001.1"/>
</dbReference>
<evidence type="ECO:0000256" key="1">
    <source>
        <dbReference type="ARBA" id="ARBA00006987"/>
    </source>
</evidence>
<evidence type="ECO:0000313" key="2">
    <source>
        <dbReference type="EMBL" id="RCW75713.1"/>
    </source>
</evidence>
<dbReference type="InterPro" id="IPR005064">
    <property type="entry name" value="BUG"/>
</dbReference>
<keyword evidence="3" id="KW-1185">Reference proteome</keyword>
<protein>
    <submittedName>
        <fullName evidence="2">Tripartite-type tricarboxylate transporter receptor subunit TctC</fullName>
    </submittedName>
</protein>
<dbReference type="AlphaFoldDB" id="A0A368Y606"/>
<organism evidence="2 3">
    <name type="scientific">Pseudorhodoferax soli</name>
    <dbReference type="NCBI Taxonomy" id="545864"/>
    <lineage>
        <taxon>Bacteria</taxon>
        <taxon>Pseudomonadati</taxon>
        <taxon>Pseudomonadota</taxon>
        <taxon>Betaproteobacteria</taxon>
        <taxon>Burkholderiales</taxon>
        <taxon>Comamonadaceae</taxon>
    </lineage>
</organism>
<dbReference type="Pfam" id="PF03401">
    <property type="entry name" value="TctC"/>
    <property type="match status" value="1"/>
</dbReference>
<dbReference type="PANTHER" id="PTHR42928">
    <property type="entry name" value="TRICARBOXYLATE-BINDING PROTEIN"/>
    <property type="match status" value="1"/>
</dbReference>
<dbReference type="SUPFAM" id="SSF53850">
    <property type="entry name" value="Periplasmic binding protein-like II"/>
    <property type="match status" value="1"/>
</dbReference>
<dbReference type="InterPro" id="IPR042100">
    <property type="entry name" value="Bug_dom1"/>
</dbReference>
<evidence type="ECO:0000313" key="3">
    <source>
        <dbReference type="Proteomes" id="UP000252884"/>
    </source>
</evidence>
<dbReference type="PIRSF" id="PIRSF017082">
    <property type="entry name" value="YflP"/>
    <property type="match status" value="1"/>
</dbReference>
<sequence>MPMPSTALPFPRLRGLPGRAWLAVAMLWCSAVPGLALAQQAWPVRPMHLVVPFAAGTAPDAIGRALAESFTQSLGVPVVVENLPGAGGTIGVGRVAKAPGDGYMLVLSGDAAIVGDARFGVKLPYDPTTELVPVSQVAVSPSILVVGNDVPARTLQELVALARSRPWGLSYASAGYGTSSHRGGEMLSRAAGLEMVHVPGSASPLPDVVGGRVTMFFANAASLPLVREGKLRALAVSSRERLALAPELPTVAESGYPGFEAVAWFALFAPRGTPPEIVARLEVAARHAVAGPAMRERLQGMGAIPVGGDAAALAGLIAAAAR</sequence>
<dbReference type="Proteomes" id="UP000252884">
    <property type="component" value="Unassembled WGS sequence"/>
</dbReference>